<dbReference type="PANTHER" id="PTHR31620">
    <property type="entry name" value="PROTEIN RETICULATA-RELATED 2, CHLOROPLASTIC-RELATED"/>
    <property type="match status" value="1"/>
</dbReference>
<keyword evidence="8" id="KW-0472">Membrane</keyword>
<evidence type="ECO:0000256" key="4">
    <source>
        <dbReference type="ARBA" id="ARBA00022640"/>
    </source>
</evidence>
<keyword evidence="3" id="KW-0150">Chloroplast</keyword>
<keyword evidence="7" id="KW-1133">Transmembrane helix</keyword>
<comment type="similarity">
    <text evidence="2">Belongs to the RETICULATA family.</text>
</comment>
<dbReference type="GO" id="GO:0031969">
    <property type="term" value="C:chloroplast membrane"/>
    <property type="evidence" value="ECO:0007669"/>
    <property type="project" value="UniProtKB-SubCell"/>
</dbReference>
<organism evidence="10 11">
    <name type="scientific">Vigna mungo</name>
    <name type="common">Black gram</name>
    <name type="synonym">Phaseolus mungo</name>
    <dbReference type="NCBI Taxonomy" id="3915"/>
    <lineage>
        <taxon>Eukaryota</taxon>
        <taxon>Viridiplantae</taxon>
        <taxon>Streptophyta</taxon>
        <taxon>Embryophyta</taxon>
        <taxon>Tracheophyta</taxon>
        <taxon>Spermatophyta</taxon>
        <taxon>Magnoliopsida</taxon>
        <taxon>eudicotyledons</taxon>
        <taxon>Gunneridae</taxon>
        <taxon>Pentapetalae</taxon>
        <taxon>rosids</taxon>
        <taxon>fabids</taxon>
        <taxon>Fabales</taxon>
        <taxon>Fabaceae</taxon>
        <taxon>Papilionoideae</taxon>
        <taxon>50 kb inversion clade</taxon>
        <taxon>NPAAA clade</taxon>
        <taxon>indigoferoid/millettioid clade</taxon>
        <taxon>Phaseoleae</taxon>
        <taxon>Vigna</taxon>
    </lineage>
</organism>
<keyword evidence="4" id="KW-0934">Plastid</keyword>
<accession>A0AAQ3NIX2</accession>
<dbReference type="Pfam" id="PF04187">
    <property type="entry name" value="Cofac_haem_bdg"/>
    <property type="match status" value="1"/>
</dbReference>
<dbReference type="InterPro" id="IPR007314">
    <property type="entry name" value="Cofac_haem-bd_dom"/>
</dbReference>
<dbReference type="CDD" id="cd14727">
    <property type="entry name" value="ChanN-like"/>
    <property type="match status" value="1"/>
</dbReference>
<dbReference type="AlphaFoldDB" id="A0AAQ3NIX2"/>
<feature type="domain" description="Haem-binding uptake Tiki superfamily ChaN" evidence="9">
    <location>
        <begin position="154"/>
        <end position="373"/>
    </location>
</feature>
<name>A0AAQ3NIX2_VIGMU</name>
<evidence type="ECO:0000256" key="5">
    <source>
        <dbReference type="ARBA" id="ARBA00022692"/>
    </source>
</evidence>
<evidence type="ECO:0000313" key="11">
    <source>
        <dbReference type="Proteomes" id="UP001374535"/>
    </source>
</evidence>
<gene>
    <name evidence="10" type="ORF">V8G54_022264</name>
</gene>
<evidence type="ECO:0000256" key="8">
    <source>
        <dbReference type="ARBA" id="ARBA00023136"/>
    </source>
</evidence>
<keyword evidence="11" id="KW-1185">Reference proteome</keyword>
<comment type="subcellular location">
    <subcellularLocation>
        <location evidence="1">Plastid</location>
        <location evidence="1">Chloroplast membrane</location>
        <topology evidence="1">Multi-pass membrane protein</topology>
    </subcellularLocation>
</comment>
<sequence>MKPHTQASSFATPLPRVPFFRATASSRDAPAESLRAAAADEFRRIWTAKRRRVNLSVRHSTCVAAASNPGGSGGDYSQPRSSRRGVLIAPFLAAGASVLLSASSRAEEKAAELAPTAPKLEEAKKEEDEVITSRIYDAAVIGEPLAIGKEKGKVWEKLMNARVVYLGEAEQVPVRDDRELELEIVKNLYRRCSEKEKKLSLALEAFPTNLQEPLNQYIDKKIDGDTLKSYTLHWPPQRWQEYEPILSYCRENGIRVVACGTPLKILRTVQAEGIRGLTKAERKLYAPPAGSGFVSGFTSISRRPSVDSTQNLSIPFGPSSYLSAQAKVVDEYSMSQVILQNVLDGGSTGMLIVVTGASHVTYGSRGTGVPARISGKIQKKNQVVILLDPERQFIRREGEVPMADFLWYSAARPCSRNCFDRAEIARVMNAAGRRRDALPQDLQKGIDLGLVSPEVLQNFFDLEQYPLISELTHRFGGFRERLLADPKFLHRLAIEEAISITTTLLAQYEKRKDNFFQELDYVITDTIRGSVVDFFTVWLPAPTLSFLSYADEMKAPDNIGSLMGLLGSIPDNAFQKNLAGTNWNLNHRIASVVFGGLKLASVGFISSIGAVASSNSLYGIRKFLNPAIVTEQRVIRSPILKTAVIYACFLGISANLRYQIIAGIVEHRISEQFASQTFFVNMLSFVARTVNSYWGTQQWIDLARFTGLQVRKTESPTSDSPNSAAILCNEAEEATIDEIEK</sequence>
<evidence type="ECO:0000259" key="9">
    <source>
        <dbReference type="Pfam" id="PF04187"/>
    </source>
</evidence>
<dbReference type="Gene3D" id="3.40.50.11550">
    <property type="match status" value="1"/>
</dbReference>
<dbReference type="EMBL" id="CP144695">
    <property type="protein sequence ID" value="WVZ08918.1"/>
    <property type="molecule type" value="Genomic_DNA"/>
</dbReference>
<evidence type="ECO:0000256" key="7">
    <source>
        <dbReference type="ARBA" id="ARBA00022989"/>
    </source>
</evidence>
<evidence type="ECO:0000256" key="1">
    <source>
        <dbReference type="ARBA" id="ARBA00004508"/>
    </source>
</evidence>
<proteinExistence type="inferred from homology"/>
<evidence type="ECO:0000256" key="6">
    <source>
        <dbReference type="ARBA" id="ARBA00022946"/>
    </source>
</evidence>
<dbReference type="PANTHER" id="PTHR31620:SF2">
    <property type="entry name" value="PROTEIN RETICULATA-RELATED 5, CHLOROPLASTIC"/>
    <property type="match status" value="1"/>
</dbReference>
<evidence type="ECO:0000256" key="2">
    <source>
        <dbReference type="ARBA" id="ARBA00010793"/>
    </source>
</evidence>
<reference evidence="10 11" key="1">
    <citation type="journal article" date="2023" name="Life. Sci Alliance">
        <title>Evolutionary insights into 3D genome organization and epigenetic landscape of Vigna mungo.</title>
        <authorList>
            <person name="Junaid A."/>
            <person name="Singh B."/>
            <person name="Bhatia S."/>
        </authorList>
    </citation>
    <scope>NUCLEOTIDE SEQUENCE [LARGE SCALE GENOMIC DNA]</scope>
    <source>
        <strain evidence="10">Urdbean</strain>
    </source>
</reference>
<dbReference type="Pfam" id="PF11891">
    <property type="entry name" value="RETICULATA-like"/>
    <property type="match status" value="1"/>
</dbReference>
<evidence type="ECO:0000313" key="10">
    <source>
        <dbReference type="EMBL" id="WVZ08918.1"/>
    </source>
</evidence>
<dbReference type="SUPFAM" id="SSF159501">
    <property type="entry name" value="EreA/ChaN-like"/>
    <property type="match status" value="1"/>
</dbReference>
<evidence type="ECO:0000256" key="3">
    <source>
        <dbReference type="ARBA" id="ARBA00022528"/>
    </source>
</evidence>
<protein>
    <recommendedName>
        <fullName evidence="9">Haem-binding uptake Tiki superfamily ChaN domain-containing protein</fullName>
    </recommendedName>
</protein>
<dbReference type="Proteomes" id="UP001374535">
    <property type="component" value="Chromosome 6"/>
</dbReference>
<dbReference type="InterPro" id="IPR021825">
    <property type="entry name" value="RETICULATA-related"/>
</dbReference>
<keyword evidence="5" id="KW-0812">Transmembrane</keyword>
<keyword evidence="6" id="KW-0809">Transit peptide</keyword>